<keyword evidence="5 6" id="KW-0472">Membrane</keyword>
<dbReference type="Pfam" id="PF02104">
    <property type="entry name" value="SURF1"/>
    <property type="match status" value="1"/>
</dbReference>
<dbReference type="PROSITE" id="PS50895">
    <property type="entry name" value="SURF1"/>
    <property type="match status" value="1"/>
</dbReference>
<accession>A0A973VUW3</accession>
<evidence type="ECO:0000256" key="6">
    <source>
        <dbReference type="RuleBase" id="RU363076"/>
    </source>
</evidence>
<name>A0A973VUW3_9BRAD</name>
<keyword evidence="3 6" id="KW-0812">Transmembrane</keyword>
<dbReference type="GO" id="GO:0005886">
    <property type="term" value="C:plasma membrane"/>
    <property type="evidence" value="ECO:0007669"/>
    <property type="project" value="UniProtKB-SubCell"/>
</dbReference>
<evidence type="ECO:0000313" key="8">
    <source>
        <dbReference type="EMBL" id="NVI41845.1"/>
    </source>
</evidence>
<dbReference type="InterPro" id="IPR045214">
    <property type="entry name" value="Surf1/Surf4"/>
</dbReference>
<proteinExistence type="inferred from homology"/>
<dbReference type="CDD" id="cd06662">
    <property type="entry name" value="SURF1"/>
    <property type="match status" value="1"/>
</dbReference>
<dbReference type="AlphaFoldDB" id="A0A973VUW3"/>
<evidence type="ECO:0000256" key="5">
    <source>
        <dbReference type="ARBA" id="ARBA00023136"/>
    </source>
</evidence>
<gene>
    <name evidence="8" type="ORF">HAP48_001770</name>
</gene>
<organism evidence="8">
    <name type="scientific">Bradyrhizobium septentrionale</name>
    <dbReference type="NCBI Taxonomy" id="1404411"/>
    <lineage>
        <taxon>Bacteria</taxon>
        <taxon>Pseudomonadati</taxon>
        <taxon>Pseudomonadota</taxon>
        <taxon>Alphaproteobacteria</taxon>
        <taxon>Hyphomicrobiales</taxon>
        <taxon>Nitrobacteraceae</taxon>
        <taxon>Bradyrhizobium</taxon>
    </lineage>
</organism>
<keyword evidence="6" id="KW-1003">Cell membrane</keyword>
<evidence type="ECO:0000256" key="7">
    <source>
        <dbReference type="SAM" id="MobiDB-lite"/>
    </source>
</evidence>
<feature type="transmembrane region" description="Helical" evidence="6">
    <location>
        <begin position="247"/>
        <end position="268"/>
    </location>
</feature>
<comment type="subcellular location">
    <subcellularLocation>
        <location evidence="6">Cell membrane</location>
        <topology evidence="6">Multi-pass membrane protein</topology>
    </subcellularLocation>
    <subcellularLocation>
        <location evidence="1">Membrane</location>
    </subcellularLocation>
</comment>
<feature type="transmembrane region" description="Helical" evidence="6">
    <location>
        <begin position="45"/>
        <end position="64"/>
    </location>
</feature>
<evidence type="ECO:0000256" key="4">
    <source>
        <dbReference type="ARBA" id="ARBA00022989"/>
    </source>
</evidence>
<dbReference type="PANTHER" id="PTHR23427">
    <property type="entry name" value="SURFEIT LOCUS PROTEIN"/>
    <property type="match status" value="1"/>
</dbReference>
<comment type="similarity">
    <text evidence="2 6">Belongs to the SURF1 family.</text>
</comment>
<dbReference type="EMBL" id="JAAOLE020000001">
    <property type="protein sequence ID" value="NVI41845.1"/>
    <property type="molecule type" value="Genomic_DNA"/>
</dbReference>
<evidence type="ECO:0000256" key="3">
    <source>
        <dbReference type="ARBA" id="ARBA00022692"/>
    </source>
</evidence>
<dbReference type="PANTHER" id="PTHR23427:SF2">
    <property type="entry name" value="SURFEIT LOCUS PROTEIN 1"/>
    <property type="match status" value="1"/>
</dbReference>
<feature type="region of interest" description="Disordered" evidence="7">
    <location>
        <begin position="1"/>
        <end position="37"/>
    </location>
</feature>
<keyword evidence="4 6" id="KW-1133">Transmembrane helix</keyword>
<dbReference type="InterPro" id="IPR002994">
    <property type="entry name" value="Surf1/Shy1"/>
</dbReference>
<evidence type="ECO:0000256" key="2">
    <source>
        <dbReference type="ARBA" id="ARBA00007165"/>
    </source>
</evidence>
<comment type="caution">
    <text evidence="8">The sequence shown here is derived from an EMBL/GenBank/DDBJ whole genome shotgun (WGS) entry which is preliminary data.</text>
</comment>
<evidence type="ECO:0000256" key="1">
    <source>
        <dbReference type="ARBA" id="ARBA00004370"/>
    </source>
</evidence>
<sequence length="312" mass="33692">MRSGWGLSPLNEPSDSRRHPHPNPPPQAGEGAQSRRGRNSALRRYTLLTLGMLGVVLLTALGVWQVERRTWKLALIERVEQRMHAAPIAPPPPSSWLAVTAASDEYRRVTVRGTFLNADETLVQAVTTDGPGFWVLTPLQTADGTTVLVNRGFVPPERRDPATRRDGEPQGTVSVTGLLRISEPKGGFLRNNDPASGRWYSRDVTAIAASHGLSKVAPFFIDADATPNPGGTPVGGLTMVRFPNNHLIYALTWFALAFMLAGALLRIISGGGRAGADPRWDSRRAAVRRLIGAARNLSRDTGPDARAHIGSA</sequence>
<reference evidence="8" key="1">
    <citation type="submission" date="2020-06" db="EMBL/GenBank/DDBJ databases">
        <title>Whole Genome Sequence of Bradyrhizobium sp. Strain 1S1.</title>
        <authorList>
            <person name="Bromfield E.S.P."/>
            <person name="Cloutier S."/>
        </authorList>
    </citation>
    <scope>NUCLEOTIDE SEQUENCE [LARGE SCALE GENOMIC DNA]</scope>
    <source>
        <strain evidence="8">1S1</strain>
    </source>
</reference>
<protein>
    <recommendedName>
        <fullName evidence="6">SURF1-like protein</fullName>
    </recommendedName>
</protein>